<proteinExistence type="inferred from homology"/>
<dbReference type="OrthoDB" id="7708313at2"/>
<protein>
    <recommendedName>
        <fullName evidence="2">YCII-related domain-containing protein</fullName>
    </recommendedName>
</protein>
<comment type="similarity">
    <text evidence="1">Belongs to the YciI family.</text>
</comment>
<dbReference type="InterPro" id="IPR005545">
    <property type="entry name" value="YCII"/>
</dbReference>
<dbReference type="InterPro" id="IPR011008">
    <property type="entry name" value="Dimeric_a/b-barrel"/>
</dbReference>
<dbReference type="EMBL" id="CAUM01000004">
    <property type="protein sequence ID" value="CCV03086.1"/>
    <property type="molecule type" value="Genomic_DNA"/>
</dbReference>
<comment type="caution">
    <text evidence="3">The sequence shown here is derived from an EMBL/GenBank/DDBJ whole genome shotgun (WGS) entry which is preliminary data.</text>
</comment>
<evidence type="ECO:0000256" key="1">
    <source>
        <dbReference type="ARBA" id="ARBA00007689"/>
    </source>
</evidence>
<dbReference type="Pfam" id="PF03795">
    <property type="entry name" value="YCII"/>
    <property type="match status" value="1"/>
</dbReference>
<gene>
    <name evidence="3" type="ORF">MESS2_1010017</name>
</gene>
<sequence>MRLVAIFKDATGAEWIRERHSDEHLAFLETNKDKIAIGGSLRQYPGATPYGGLWVFNVSAKEEAVALIEADPYYRLGLRAGYELLLWGKPEFFGVVEL</sequence>
<evidence type="ECO:0000313" key="3">
    <source>
        <dbReference type="EMBL" id="CCV03086.1"/>
    </source>
</evidence>
<dbReference type="SUPFAM" id="SSF54909">
    <property type="entry name" value="Dimeric alpha+beta barrel"/>
    <property type="match status" value="1"/>
</dbReference>
<dbReference type="RefSeq" id="WP_008872082.1">
    <property type="nucleotide sequence ID" value="NZ_CAUM01000004.1"/>
</dbReference>
<name>M5ETQ2_9HYPH</name>
<dbReference type="Proteomes" id="UP000012062">
    <property type="component" value="Unassembled WGS sequence"/>
</dbReference>
<dbReference type="Gene3D" id="3.30.70.1060">
    <property type="entry name" value="Dimeric alpha+beta barrel"/>
    <property type="match status" value="1"/>
</dbReference>
<organism evidence="3 4">
    <name type="scientific">Mesorhizobium metallidurans STM 2683</name>
    <dbReference type="NCBI Taxonomy" id="1297569"/>
    <lineage>
        <taxon>Bacteria</taxon>
        <taxon>Pseudomonadati</taxon>
        <taxon>Pseudomonadota</taxon>
        <taxon>Alphaproteobacteria</taxon>
        <taxon>Hyphomicrobiales</taxon>
        <taxon>Phyllobacteriaceae</taxon>
        <taxon>Mesorhizobium</taxon>
    </lineage>
</organism>
<dbReference type="AlphaFoldDB" id="M5ETQ2"/>
<evidence type="ECO:0000313" key="4">
    <source>
        <dbReference type="Proteomes" id="UP000012062"/>
    </source>
</evidence>
<evidence type="ECO:0000259" key="2">
    <source>
        <dbReference type="Pfam" id="PF03795"/>
    </source>
</evidence>
<dbReference type="eggNOG" id="COG2350">
    <property type="taxonomic scope" value="Bacteria"/>
</dbReference>
<accession>M5ETQ2</accession>
<keyword evidence="4" id="KW-1185">Reference proteome</keyword>
<feature type="domain" description="YCII-related" evidence="2">
    <location>
        <begin position="1"/>
        <end position="87"/>
    </location>
</feature>
<reference evidence="3 4" key="1">
    <citation type="submission" date="2013-02" db="EMBL/GenBank/DDBJ databases">
        <authorList>
            <person name="Genoscope - CEA"/>
        </authorList>
    </citation>
    <scope>NUCLEOTIDE SEQUENCE [LARGE SCALE GENOMIC DNA]</scope>
    <source>
        <strain evidence="3 4">STM 2683</strain>
    </source>
</reference>